<gene>
    <name evidence="1" type="ORF">FGO68_gene12831</name>
</gene>
<reference evidence="1" key="1">
    <citation type="submission" date="2019-06" db="EMBL/GenBank/DDBJ databases">
        <authorList>
            <person name="Zheng W."/>
        </authorList>
    </citation>
    <scope>NUCLEOTIDE SEQUENCE</scope>
    <source>
        <strain evidence="1">QDHG01</strain>
    </source>
</reference>
<comment type="caution">
    <text evidence="1">The sequence shown here is derived from an EMBL/GenBank/DDBJ whole genome shotgun (WGS) entry which is preliminary data.</text>
</comment>
<dbReference type="AlphaFoldDB" id="A0A8J8T9R5"/>
<dbReference type="EMBL" id="RRYP01001029">
    <property type="protein sequence ID" value="TNV86508.1"/>
    <property type="molecule type" value="Genomic_DNA"/>
</dbReference>
<name>A0A8J8T9R5_HALGN</name>
<dbReference type="Proteomes" id="UP000785679">
    <property type="component" value="Unassembled WGS sequence"/>
</dbReference>
<keyword evidence="2" id="KW-1185">Reference proteome</keyword>
<proteinExistence type="predicted"/>
<evidence type="ECO:0000313" key="2">
    <source>
        <dbReference type="Proteomes" id="UP000785679"/>
    </source>
</evidence>
<protein>
    <submittedName>
        <fullName evidence="1">Uncharacterized protein</fullName>
    </submittedName>
</protein>
<organism evidence="1 2">
    <name type="scientific">Halteria grandinella</name>
    <dbReference type="NCBI Taxonomy" id="5974"/>
    <lineage>
        <taxon>Eukaryota</taxon>
        <taxon>Sar</taxon>
        <taxon>Alveolata</taxon>
        <taxon>Ciliophora</taxon>
        <taxon>Intramacronucleata</taxon>
        <taxon>Spirotrichea</taxon>
        <taxon>Stichotrichia</taxon>
        <taxon>Sporadotrichida</taxon>
        <taxon>Halteriidae</taxon>
        <taxon>Halteria</taxon>
    </lineage>
</organism>
<accession>A0A8J8T9R5</accession>
<sequence length="69" mass="8145">MSKFDQILLVYQQLLTKSDKLYSYIAIQAYKYIFDRPSCPLIIKMSDFFNGPLKNNNNPASQKMYKNEN</sequence>
<evidence type="ECO:0000313" key="1">
    <source>
        <dbReference type="EMBL" id="TNV86508.1"/>
    </source>
</evidence>